<gene>
    <name evidence="1" type="ORF">P4S50_01515</name>
</gene>
<evidence type="ECO:0000313" key="1">
    <source>
        <dbReference type="EMBL" id="WFD10782.1"/>
    </source>
</evidence>
<dbReference type="InterPro" id="IPR021352">
    <property type="entry name" value="DUF2971"/>
</dbReference>
<organism evidence="1 2">
    <name type="scientific">Tepidibacter hydrothermalis</name>
    <dbReference type="NCBI Taxonomy" id="3036126"/>
    <lineage>
        <taxon>Bacteria</taxon>
        <taxon>Bacillati</taxon>
        <taxon>Bacillota</taxon>
        <taxon>Clostridia</taxon>
        <taxon>Peptostreptococcales</taxon>
        <taxon>Peptostreptococcaceae</taxon>
        <taxon>Tepidibacter</taxon>
    </lineage>
</organism>
<protein>
    <submittedName>
        <fullName evidence="1">DUF2971 domain-containing protein</fullName>
    </submittedName>
</protein>
<dbReference type="EMBL" id="CP120733">
    <property type="protein sequence ID" value="WFD10782.1"/>
    <property type="molecule type" value="Genomic_DNA"/>
</dbReference>
<dbReference type="RefSeq" id="WP_277732748.1">
    <property type="nucleotide sequence ID" value="NZ_CP120733.1"/>
</dbReference>
<proteinExistence type="predicted"/>
<dbReference type="Pfam" id="PF11185">
    <property type="entry name" value="DUF2971"/>
    <property type="match status" value="1"/>
</dbReference>
<keyword evidence="2" id="KW-1185">Reference proteome</keyword>
<evidence type="ECO:0000313" key="2">
    <source>
        <dbReference type="Proteomes" id="UP001222800"/>
    </source>
</evidence>
<reference evidence="1 2" key="1">
    <citation type="submission" date="2023-03" db="EMBL/GenBank/DDBJ databases">
        <title>Complete genome sequence of Tepidibacter sp. SWIR-1, isolated from a deep-sea hydrothermal vent.</title>
        <authorList>
            <person name="Li X."/>
        </authorList>
    </citation>
    <scope>NUCLEOTIDE SEQUENCE [LARGE SCALE GENOMIC DNA]</scope>
    <source>
        <strain evidence="1 2">SWIR-1</strain>
    </source>
</reference>
<name>A0ABY8EH03_9FIRM</name>
<sequence>MWKKEFIKKMFAINIEDTDICGAIDLKYKNIPKSLFRYRTFDEKGHNLDNLASDSVWLSSPMDFNDPYDSALTLNLQNRFFDNTKKNFIETLKKNKSVSQKEMNIINNPDYTQDDLFRFVVNNSPEIPHDKKEEASKILKSVIQKQLDKLIADCDSSFKSLMYIACFSEVKDSILMWSHYAANHEGFCIEYDFKRLGNSDVRTRMLYPVIYNNNLFDATEYLMPSSQKEKTNILFNQYAAINKSQEWSYEKEWRLIIGSGVLKNATSYNSPKANAIYLGARASEENIKKVKLIAQSKNIPLYKMEMSKYQFKLEPILLD</sequence>
<accession>A0ABY8EH03</accession>
<dbReference type="Proteomes" id="UP001222800">
    <property type="component" value="Chromosome"/>
</dbReference>